<reference evidence="1 2" key="1">
    <citation type="submission" date="2018-06" db="EMBL/GenBank/DDBJ databases">
        <title>Extensive metabolic versatility and redundancy in microbially diverse, dynamic hydrothermal sediments.</title>
        <authorList>
            <person name="Dombrowski N."/>
            <person name="Teske A."/>
            <person name="Baker B.J."/>
        </authorList>
    </citation>
    <scope>NUCLEOTIDE SEQUENCE [LARGE SCALE GENOMIC DNA]</scope>
    <source>
        <strain evidence="1">B79_G16</strain>
    </source>
</reference>
<dbReference type="Proteomes" id="UP000281261">
    <property type="component" value="Unassembled WGS sequence"/>
</dbReference>
<evidence type="ECO:0000313" key="1">
    <source>
        <dbReference type="EMBL" id="RLC35951.1"/>
    </source>
</evidence>
<dbReference type="AlphaFoldDB" id="A0A420ZB72"/>
<dbReference type="EMBL" id="QMNG01000100">
    <property type="protein sequence ID" value="RLC35951.1"/>
    <property type="molecule type" value="Genomic_DNA"/>
</dbReference>
<accession>A0A420ZB72</accession>
<organism evidence="1 2">
    <name type="scientific">candidate division Kazan bacterium</name>
    <dbReference type="NCBI Taxonomy" id="2202143"/>
    <lineage>
        <taxon>Bacteria</taxon>
        <taxon>Bacteria division Kazan-3B-28</taxon>
    </lineage>
</organism>
<name>A0A420ZB72_UNCK3</name>
<protein>
    <submittedName>
        <fullName evidence="1">Uncharacterized protein</fullName>
    </submittedName>
</protein>
<proteinExistence type="predicted"/>
<comment type="caution">
    <text evidence="1">The sequence shown here is derived from an EMBL/GenBank/DDBJ whole genome shotgun (WGS) entry which is preliminary data.</text>
</comment>
<gene>
    <name evidence="1" type="ORF">DRH29_05480</name>
</gene>
<sequence length="102" mass="10540">MTVTLTPEGRKRVVIQAKGPASDATVGATSASTITLSYQDNPLSLILEVRSISKVSGLPNGICISTIEPSTTGISMKVFNATSSNVTITANSVTVEVEVEGE</sequence>
<evidence type="ECO:0000313" key="2">
    <source>
        <dbReference type="Proteomes" id="UP000281261"/>
    </source>
</evidence>